<feature type="compositionally biased region" description="Polar residues" evidence="1">
    <location>
        <begin position="1"/>
        <end position="15"/>
    </location>
</feature>
<dbReference type="EMBL" id="JAYKXP010000001">
    <property type="protein sequence ID" value="KAK7062926.1"/>
    <property type="molecule type" value="Genomic_DNA"/>
</dbReference>
<name>A0AAW0ECA7_9AGAR</name>
<comment type="caution">
    <text evidence="2">The sequence shown here is derived from an EMBL/GenBank/DDBJ whole genome shotgun (WGS) entry which is preliminary data.</text>
</comment>
<evidence type="ECO:0000313" key="3">
    <source>
        <dbReference type="Proteomes" id="UP001383192"/>
    </source>
</evidence>
<dbReference type="Proteomes" id="UP001383192">
    <property type="component" value="Unassembled WGS sequence"/>
</dbReference>
<dbReference type="AlphaFoldDB" id="A0AAW0ECA7"/>
<organism evidence="2 3">
    <name type="scientific">Paramarasmius palmivorus</name>
    <dbReference type="NCBI Taxonomy" id="297713"/>
    <lineage>
        <taxon>Eukaryota</taxon>
        <taxon>Fungi</taxon>
        <taxon>Dikarya</taxon>
        <taxon>Basidiomycota</taxon>
        <taxon>Agaricomycotina</taxon>
        <taxon>Agaricomycetes</taxon>
        <taxon>Agaricomycetidae</taxon>
        <taxon>Agaricales</taxon>
        <taxon>Marasmiineae</taxon>
        <taxon>Marasmiaceae</taxon>
        <taxon>Paramarasmius</taxon>
    </lineage>
</organism>
<evidence type="ECO:0000256" key="1">
    <source>
        <dbReference type="SAM" id="MobiDB-lite"/>
    </source>
</evidence>
<sequence>MNISALLNADVQNTGLPPGSSSNPPNSSPDNTYVPDMSLPYLVKRNIVLNSSTTLASLSYYAQGAHVPYLSTSYNRTQPEGHLFEVDLDNWQNPINDQMYSHHEPKGGKPLVFTDVLRDSEGNKVPCSRAFTTCQGMKICPYTVRDIVTQPHVQVDSNACQMYASAERQIAQSTSYRDVLEATLSAWACLRDKGCLGPLQQETTYTAAEAEARTELLATPQKAKRGQKGKKTCEGRLKLFQVNNDYVVRCEHYHHRNSRDHTCRSLPRSKYELDYFAALFYDTKSVIAHYENAMEQEGFGPLAPCTTVRNFTRQSNKCPNHHRQADGKFYMTLLDHLPCESTFEVYQPHAEYRRKCPKILVICRGPHSHPIPISCKTPTSVRSRLIAFLKTLDDLPNLTARRLIRSDSAKVFLQKELPLLNHPTFIDLHCSLNNRDHLQAIINYAQNTVYPQGTAWQGLLYLKAVEDRTLPPEKRYIRFAEEIRLSDSDSDSELSGEPFRLIICMKPENSLRLVRDGRHVQSDIAFKRIPGWLEFELGGRERTTHSGVSYLRAFLTRQTAEAHRVLLLKVHEIVLSDTGQPLRFRHLHSDSIDDLDFEGIQTWTVDQHGGQAKASGIGEYLQHIAPPHRHDLHQPTKLLTELGPYDHLKRLIRVCVAHFYRNIQETHCAPDVQTAMKSLACFEHADWEGALTYIRTKGDRKAIDWLNDKTRSQFAFPGICWQKSFIPARMWQAVDGTSNIIEALHKDLLIEGAQCSLVGGIIKAAHYDHVQLQTHQTSIHQSIPVRYKTRDVSFRERESYRRHANASSRRYDAQDKLIEDQNASLEQACQAYQKAKDGFQNLLSRNAEAEQMTKAQKKLTKAQAKYKKEFATSERMQDAVLGSGRVSIALYGINS</sequence>
<keyword evidence="3" id="KW-1185">Reference proteome</keyword>
<proteinExistence type="predicted"/>
<gene>
    <name evidence="2" type="ORF">VNI00_000424</name>
</gene>
<reference evidence="2 3" key="1">
    <citation type="submission" date="2024-01" db="EMBL/GenBank/DDBJ databases">
        <title>A draft genome for a cacao thread blight-causing isolate of Paramarasmius palmivorus.</title>
        <authorList>
            <person name="Baruah I.K."/>
            <person name="Bukari Y."/>
            <person name="Amoako-Attah I."/>
            <person name="Meinhardt L.W."/>
            <person name="Bailey B.A."/>
            <person name="Cohen S.P."/>
        </authorList>
    </citation>
    <scope>NUCLEOTIDE SEQUENCE [LARGE SCALE GENOMIC DNA]</scope>
    <source>
        <strain evidence="2 3">GH-12</strain>
    </source>
</reference>
<feature type="compositionally biased region" description="Low complexity" evidence="1">
    <location>
        <begin position="17"/>
        <end position="29"/>
    </location>
</feature>
<evidence type="ECO:0000313" key="2">
    <source>
        <dbReference type="EMBL" id="KAK7062926.1"/>
    </source>
</evidence>
<protein>
    <submittedName>
        <fullName evidence="2">Uncharacterized protein</fullName>
    </submittedName>
</protein>
<feature type="region of interest" description="Disordered" evidence="1">
    <location>
        <begin position="1"/>
        <end position="33"/>
    </location>
</feature>
<accession>A0AAW0ECA7</accession>